<dbReference type="EMBL" id="CP019650">
    <property type="protein sequence ID" value="AQQ66344.1"/>
    <property type="molecule type" value="Genomic_DNA"/>
</dbReference>
<dbReference type="GO" id="GO:0015293">
    <property type="term" value="F:symporter activity"/>
    <property type="evidence" value="ECO:0007669"/>
    <property type="project" value="InterPro"/>
</dbReference>
<dbReference type="InterPro" id="IPR001927">
    <property type="entry name" value="Na/Gal_symport"/>
</dbReference>
<keyword evidence="3" id="KW-0472">Membrane</keyword>
<dbReference type="STRING" id="260552.Mag101_00785"/>
<feature type="transmembrane region" description="Helical" evidence="3">
    <location>
        <begin position="410"/>
        <end position="436"/>
    </location>
</feature>
<feature type="region of interest" description="Disordered" evidence="2">
    <location>
        <begin position="452"/>
        <end position="474"/>
    </location>
</feature>
<feature type="transmembrane region" description="Helical" evidence="3">
    <location>
        <begin position="84"/>
        <end position="103"/>
    </location>
</feature>
<dbReference type="Pfam" id="PF13347">
    <property type="entry name" value="MFS_2"/>
    <property type="match status" value="1"/>
</dbReference>
<feature type="transmembrane region" description="Helical" evidence="3">
    <location>
        <begin position="329"/>
        <end position="350"/>
    </location>
</feature>
<feature type="transmembrane region" description="Helical" evidence="3">
    <location>
        <begin position="157"/>
        <end position="178"/>
    </location>
</feature>
<dbReference type="RefSeq" id="WP_077399419.1">
    <property type="nucleotide sequence ID" value="NZ_CP019650.1"/>
</dbReference>
<keyword evidence="5" id="KW-1185">Reference proteome</keyword>
<dbReference type="SUPFAM" id="SSF103473">
    <property type="entry name" value="MFS general substrate transporter"/>
    <property type="match status" value="1"/>
</dbReference>
<evidence type="ECO:0000313" key="5">
    <source>
        <dbReference type="Proteomes" id="UP000188219"/>
    </source>
</evidence>
<dbReference type="InterPro" id="IPR039672">
    <property type="entry name" value="MFS_2"/>
</dbReference>
<evidence type="ECO:0000313" key="4">
    <source>
        <dbReference type="EMBL" id="AQQ66344.1"/>
    </source>
</evidence>
<feature type="transmembrane region" description="Helical" evidence="3">
    <location>
        <begin position="371"/>
        <end position="398"/>
    </location>
</feature>
<name>A0A1Q2M0W2_9GAMM</name>
<comment type="similarity">
    <text evidence="1">Belongs to the sodium:galactoside symporter (TC 2.A.2) family.</text>
</comment>
<feature type="transmembrane region" description="Helical" evidence="3">
    <location>
        <begin position="305"/>
        <end position="323"/>
    </location>
</feature>
<dbReference type="CDD" id="cd17332">
    <property type="entry name" value="MFS_MelB_like"/>
    <property type="match status" value="1"/>
</dbReference>
<dbReference type="PANTHER" id="PTHR11328">
    <property type="entry name" value="MAJOR FACILITATOR SUPERFAMILY DOMAIN-CONTAINING PROTEIN"/>
    <property type="match status" value="1"/>
</dbReference>
<organism evidence="4 5">
    <name type="scientific">Microbulbifer agarilyticus</name>
    <dbReference type="NCBI Taxonomy" id="260552"/>
    <lineage>
        <taxon>Bacteria</taxon>
        <taxon>Pseudomonadati</taxon>
        <taxon>Pseudomonadota</taxon>
        <taxon>Gammaproteobacteria</taxon>
        <taxon>Cellvibrionales</taxon>
        <taxon>Microbulbiferaceae</taxon>
        <taxon>Microbulbifer</taxon>
    </lineage>
</organism>
<dbReference type="Proteomes" id="UP000188219">
    <property type="component" value="Chromosome"/>
</dbReference>
<evidence type="ECO:0000256" key="1">
    <source>
        <dbReference type="ARBA" id="ARBA00009617"/>
    </source>
</evidence>
<dbReference type="KEGG" id="maga:Mag101_00785"/>
<dbReference type="Gene3D" id="1.20.1250.20">
    <property type="entry name" value="MFS general substrate transporter like domains"/>
    <property type="match status" value="1"/>
</dbReference>
<dbReference type="NCBIfam" id="TIGR00792">
    <property type="entry name" value="gph"/>
    <property type="match status" value="1"/>
</dbReference>
<dbReference type="InterPro" id="IPR036259">
    <property type="entry name" value="MFS_trans_sf"/>
</dbReference>
<feature type="transmembrane region" description="Helical" evidence="3">
    <location>
        <begin position="115"/>
        <end position="137"/>
    </location>
</feature>
<dbReference type="GO" id="GO:0008643">
    <property type="term" value="P:carbohydrate transport"/>
    <property type="evidence" value="ECO:0007669"/>
    <property type="project" value="InterPro"/>
</dbReference>
<evidence type="ECO:0000256" key="3">
    <source>
        <dbReference type="SAM" id="Phobius"/>
    </source>
</evidence>
<reference evidence="4" key="1">
    <citation type="submission" date="2017-02" db="EMBL/GenBank/DDBJ databases">
        <title>Genome of Microbulbifer agarilyticus GP101.</title>
        <authorList>
            <person name="Jung J."/>
            <person name="Bae S.S."/>
            <person name="Baek K."/>
        </authorList>
    </citation>
    <scope>NUCLEOTIDE SEQUENCE [LARGE SCALE GENOMIC DNA]</scope>
    <source>
        <strain evidence="4">GP101</strain>
    </source>
</reference>
<dbReference type="AlphaFoldDB" id="A0A1Q2M0W2"/>
<sequence length="474" mass="51212">MSATAQTAGPLTIREKVGYGLGDTASNIVFQVVINFMMIFYTDVFGISAAAVGTLMLAVRLFDAVTDPLMGGLADRTRSRWGRYRPWLLFAAIPYGALAVLAFTTPDLSENGKLIYAYVTYAALMTVYTIINIPYSALGGVITDDPRERASVQSYRFAMAMVGGAIVTALTMPLVHYFAGGVDGDIAWGYQMTLGLLSAVAVICFMVCFWTTRERVQEAPNTEKKSIAADLFQLLGNRQWLIIAGVAFFLLVLVAVRSAVTPYYVKYFLGREDLVSQFITAGMLAAVAGALLTNVLTKYMCKVRLFQLANVGVIVFHLLLYFVPANQLVLAFAAFMLANFCQMIVVPLMFSMVPDAVDYGARNGGKKNMAMAFSAHLLVIKLGLAVGGAMTGWLLAYYGYVANEEQTAEALAGIVVLVALMPVLCAVANAIIMKFYRLTSAEMRAIHRAADEAADTNTQQRTATVQGDGAPAAS</sequence>
<feature type="transmembrane region" description="Helical" evidence="3">
    <location>
        <begin position="275"/>
        <end position="293"/>
    </location>
</feature>
<gene>
    <name evidence="4" type="ORF">Mag101_00785</name>
</gene>
<protein>
    <submittedName>
        <fullName evidence="4">MFS transporter</fullName>
    </submittedName>
</protein>
<dbReference type="PANTHER" id="PTHR11328:SF24">
    <property type="entry name" value="MAJOR FACILITATOR SUPERFAMILY (MFS) PROFILE DOMAIN-CONTAINING PROTEIN"/>
    <property type="match status" value="1"/>
</dbReference>
<dbReference type="GO" id="GO:0006814">
    <property type="term" value="P:sodium ion transport"/>
    <property type="evidence" value="ECO:0007669"/>
    <property type="project" value="InterPro"/>
</dbReference>
<feature type="transmembrane region" description="Helical" evidence="3">
    <location>
        <begin position="240"/>
        <end position="260"/>
    </location>
</feature>
<feature type="compositionally biased region" description="Polar residues" evidence="2">
    <location>
        <begin position="455"/>
        <end position="465"/>
    </location>
</feature>
<dbReference type="OrthoDB" id="181905at2"/>
<feature type="transmembrane region" description="Helical" evidence="3">
    <location>
        <begin position="190"/>
        <end position="210"/>
    </location>
</feature>
<dbReference type="GO" id="GO:0005886">
    <property type="term" value="C:plasma membrane"/>
    <property type="evidence" value="ECO:0007669"/>
    <property type="project" value="TreeGrafter"/>
</dbReference>
<proteinExistence type="inferred from homology"/>
<accession>A0A1Q2M0W2</accession>
<keyword evidence="3" id="KW-0812">Transmembrane</keyword>
<evidence type="ECO:0000256" key="2">
    <source>
        <dbReference type="SAM" id="MobiDB-lite"/>
    </source>
</evidence>
<keyword evidence="3" id="KW-1133">Transmembrane helix</keyword>